<feature type="region of interest" description="Disordered" evidence="1">
    <location>
        <begin position="101"/>
        <end position="165"/>
    </location>
</feature>
<keyword evidence="2" id="KW-0472">Membrane</keyword>
<reference evidence="5" key="1">
    <citation type="journal article" date="2023" name="Int. J. Syst. Evol. Microbiol.">
        <title>Claveliimonas bilis gen. nov., sp. nov., deoxycholic acid-producing bacteria isolated from human faeces, and reclassification of Sellimonas monacensis Zenner et al. 2021 as Claveliimonas monacensis comb. nov.</title>
        <authorList>
            <person name="Hisatomi A."/>
            <person name="Kastawa N.W.E.P.G."/>
            <person name="Song I."/>
            <person name="Ohkuma M."/>
            <person name="Fukiya S."/>
            <person name="Sakamoto M."/>
        </authorList>
    </citation>
    <scope>NUCLEOTIDE SEQUENCE [LARGE SCALE GENOMIC DNA]</scope>
    <source>
        <strain evidence="5">12BBH14</strain>
    </source>
</reference>
<evidence type="ECO:0000256" key="2">
    <source>
        <dbReference type="SAM" id="Phobius"/>
    </source>
</evidence>
<dbReference type="Proteomes" id="UP001305815">
    <property type="component" value="Chromosome"/>
</dbReference>
<accession>A0ABN6YUV6</accession>
<keyword evidence="2" id="KW-1133">Transmembrane helix</keyword>
<proteinExistence type="predicted"/>
<evidence type="ECO:0000313" key="4">
    <source>
        <dbReference type="EMBL" id="BDZ76280.1"/>
    </source>
</evidence>
<protein>
    <recommendedName>
        <fullName evidence="3">Pesticidal crystal protein Cry22Aa Ig-like domain-containing protein</fullName>
    </recommendedName>
</protein>
<gene>
    <name evidence="4" type="ORF">Lac1_04630</name>
</gene>
<dbReference type="RefSeq" id="WP_230107234.1">
    <property type="nucleotide sequence ID" value="NZ_AP024845.1"/>
</dbReference>
<dbReference type="Gene3D" id="2.60.40.10">
    <property type="entry name" value="Immunoglobulins"/>
    <property type="match status" value="2"/>
</dbReference>
<dbReference type="EMBL" id="AP027742">
    <property type="protein sequence ID" value="BDZ76280.1"/>
    <property type="molecule type" value="Genomic_DNA"/>
</dbReference>
<feature type="transmembrane region" description="Helical" evidence="2">
    <location>
        <begin position="6"/>
        <end position="26"/>
    </location>
</feature>
<keyword evidence="2" id="KW-0812">Transmembrane</keyword>
<dbReference type="InterPro" id="IPR013783">
    <property type="entry name" value="Ig-like_fold"/>
</dbReference>
<dbReference type="InterPro" id="IPR032179">
    <property type="entry name" value="Cry22Aa_Ig-like"/>
</dbReference>
<sequence length="241" mass="25927">MKQRVIWMMMAAACVILGAVSVFIYISKDHTPPEISIEKRDITYTEGDSYEGLMEGVTATDNIDGDLTDQVFVDRIIVTGEDTAVVYYGVTDKEQNVATKGRKITYHSGESSADDAAQEAEEEEQQAEEEAKKAEEEAAQQEAAAQEQAEEQQTELTPDGANPAIALTSDSATITAGTTFDPMSVVQGMVDDKDNVDVLSRQVMVDGAYDTSVPGSYALSFSVKDSDGNVSAPVAFTLVVQ</sequence>
<name>A0ABN6YUV6_9FIRM</name>
<evidence type="ECO:0000259" key="3">
    <source>
        <dbReference type="Pfam" id="PF16403"/>
    </source>
</evidence>
<dbReference type="Pfam" id="PF16403">
    <property type="entry name" value="Bact_surface_Ig-like"/>
    <property type="match status" value="1"/>
</dbReference>
<feature type="domain" description="Pesticidal crystal protein Cry22Aa Ig-like" evidence="3">
    <location>
        <begin position="169"/>
        <end position="230"/>
    </location>
</feature>
<feature type="compositionally biased region" description="Acidic residues" evidence="1">
    <location>
        <begin position="112"/>
        <end position="128"/>
    </location>
</feature>
<organism evidence="4 5">
    <name type="scientific">Claveliimonas bilis</name>
    <dbReference type="NCBI Taxonomy" id="3028070"/>
    <lineage>
        <taxon>Bacteria</taxon>
        <taxon>Bacillati</taxon>
        <taxon>Bacillota</taxon>
        <taxon>Clostridia</taxon>
        <taxon>Lachnospirales</taxon>
        <taxon>Lachnospiraceae</taxon>
        <taxon>Claveliimonas</taxon>
    </lineage>
</organism>
<evidence type="ECO:0000313" key="5">
    <source>
        <dbReference type="Proteomes" id="UP001305815"/>
    </source>
</evidence>
<evidence type="ECO:0000256" key="1">
    <source>
        <dbReference type="SAM" id="MobiDB-lite"/>
    </source>
</evidence>
<keyword evidence="5" id="KW-1185">Reference proteome</keyword>